<dbReference type="GO" id="GO:0004560">
    <property type="term" value="F:alpha-L-fucosidase activity"/>
    <property type="evidence" value="ECO:0007669"/>
    <property type="project" value="UniProtKB-EC"/>
</dbReference>
<dbReference type="InterPro" id="IPR054363">
    <property type="entry name" value="GH95_cat"/>
</dbReference>
<dbReference type="PANTHER" id="PTHR31084:SF0">
    <property type="entry name" value="ALPHA-L-FUCOSIDASE 2"/>
    <property type="match status" value="1"/>
</dbReference>
<reference evidence="6" key="1">
    <citation type="submission" date="2015-01" db="EMBL/GenBank/DDBJ databases">
        <authorList>
            <person name="MANFREDI Pablo"/>
        </authorList>
    </citation>
    <scope>NUCLEOTIDE SEQUENCE [LARGE SCALE GENOMIC DNA]</scope>
    <source>
        <strain evidence="6">Ccyn2B</strain>
    </source>
</reference>
<dbReference type="AlphaFoldDB" id="A0A0B7H430"/>
<keyword evidence="5" id="KW-0378">Hydrolase</keyword>
<evidence type="ECO:0000313" key="5">
    <source>
        <dbReference type="EMBL" id="CEN32672.1"/>
    </source>
</evidence>
<keyword evidence="5" id="KW-0326">Glycosidase</keyword>
<dbReference type="InterPro" id="IPR012341">
    <property type="entry name" value="6hp_glycosidase-like_sf"/>
</dbReference>
<evidence type="ECO:0000256" key="1">
    <source>
        <dbReference type="SAM" id="SignalP"/>
    </source>
</evidence>
<keyword evidence="1" id="KW-0732">Signal</keyword>
<feature type="domain" description="Glycosyl hydrolase family 95 catalytic" evidence="4">
    <location>
        <begin position="297"/>
        <end position="709"/>
    </location>
</feature>
<dbReference type="PANTHER" id="PTHR31084">
    <property type="entry name" value="ALPHA-L-FUCOSIDASE 2"/>
    <property type="match status" value="1"/>
</dbReference>
<dbReference type="EC" id="3.2.1.51" evidence="5"/>
<dbReference type="EMBL" id="CDOD01000004">
    <property type="protein sequence ID" value="CEN32672.1"/>
    <property type="molecule type" value="Genomic_DNA"/>
</dbReference>
<name>A0A0B7H430_9FLAO</name>
<evidence type="ECO:0000259" key="3">
    <source>
        <dbReference type="Pfam" id="PF21307"/>
    </source>
</evidence>
<evidence type="ECO:0000259" key="4">
    <source>
        <dbReference type="Pfam" id="PF22124"/>
    </source>
</evidence>
<dbReference type="InterPro" id="IPR016518">
    <property type="entry name" value="Alpha-L-fucosidase"/>
</dbReference>
<sequence length="809" mass="91714">MNKPTLLILLLLSCLTLGIKAQNQDVSVIFDKPADYFTESLPIGNGRLGAMIFGRTDIEKIVLNEISLWSGGAQEGDNPQAHSYLKEIQDLLLKGKNLEAQQILQKHFVAKGKGTCFGKGANCRYGCYQILGELKIDWKSEVPTTNYKRVLDVEKAIARTSFEREGNKIQQEAFADFVNDLVWIKFSATEPLNLEISLFRKENASIYYKDGKIIMKGILPNEDEKGMEFGTIVEVYADGTLQTKTSHIGVVAAKEIVLKISASTNYNDEDAKLVNEDILAKTKGYLDKSTRNFNQSLIESQKEYQKIFNRNRWKMPNNANLDELTTLQRLERFHKGEKDALLPVLYYNFGRYLLISSSRKGLLPANLQGLWAEEYQTPWNGDYHLNINVQMNYWLAESTNLSDLTEPLHRFTKNLIPNGEKTAKAYYNANGWVAHVVSNPWFFTSPGEGASWGSTLTGGAWLCEHIWEHYKFTQDIDFLKEYYPVLKGAAQFFEDILIKDTKTGYWVTAPSNSPENAYILPEMQDGKKQTGFTCMGPTMDMQIIRELFSNVLKSSKILNVDKDKHKSWIDIIENTAPNTIGKNGDLNEWLDDWDDAEPTHRHVSHLYGLYPYDEITPWDTPELAQAAQKTLQMRGDGGTGWSRAWKINFWARLQDGNHALMLIRQLLKPVSPEVNSGQLGGTYPNLFCAHPPFQIDGNFGGVAGIAEMLLQSHGKNNTIRFLPALPTHPDWKDGEMKGMKARNGFEVSFLWENHSLAQAEIISLNGHKCKVFLPVGKSIYRAGKCVVKKQKKDREVEFRTIKGAKYIVK</sequence>
<dbReference type="RefSeq" id="WP_156120712.1">
    <property type="nucleotide sequence ID" value="NZ_CDOD01000004.1"/>
</dbReference>
<dbReference type="SUPFAM" id="SSF48208">
    <property type="entry name" value="Six-hairpin glycosidases"/>
    <property type="match status" value="1"/>
</dbReference>
<feature type="domain" description="Alpha fucosidase A-like C-terminal" evidence="3">
    <location>
        <begin position="711"/>
        <end position="808"/>
    </location>
</feature>
<dbReference type="InterPro" id="IPR008928">
    <property type="entry name" value="6-hairpin_glycosidase_sf"/>
</dbReference>
<evidence type="ECO:0000313" key="6">
    <source>
        <dbReference type="Proteomes" id="UP000038055"/>
    </source>
</evidence>
<dbReference type="STRING" id="28189.CCYN74_420009"/>
<dbReference type="Pfam" id="PF21307">
    <property type="entry name" value="Glyco_hydro_95_C"/>
    <property type="match status" value="1"/>
</dbReference>
<feature type="chain" id="PRO_5002115742" evidence="1">
    <location>
        <begin position="22"/>
        <end position="809"/>
    </location>
</feature>
<dbReference type="Pfam" id="PF22124">
    <property type="entry name" value="Glyco_hydro_95_cat"/>
    <property type="match status" value="1"/>
</dbReference>
<protein>
    <submittedName>
        <fullName evidence="5">Alpha-1,2-fucosidase 2</fullName>
        <ecNumber evidence="5">3.2.1.51</ecNumber>
    </submittedName>
</protein>
<dbReference type="Pfam" id="PF14498">
    <property type="entry name" value="Glyco_hyd_65N_2"/>
    <property type="match status" value="1"/>
</dbReference>
<dbReference type="InterPro" id="IPR027414">
    <property type="entry name" value="GH95_N_dom"/>
</dbReference>
<organism evidence="5 6">
    <name type="scientific">Capnocytophaga cynodegmi</name>
    <dbReference type="NCBI Taxonomy" id="28189"/>
    <lineage>
        <taxon>Bacteria</taxon>
        <taxon>Pseudomonadati</taxon>
        <taxon>Bacteroidota</taxon>
        <taxon>Flavobacteriia</taxon>
        <taxon>Flavobacteriales</taxon>
        <taxon>Flavobacteriaceae</taxon>
        <taxon>Capnocytophaga</taxon>
    </lineage>
</organism>
<feature type="signal peptide" evidence="1">
    <location>
        <begin position="1"/>
        <end position="21"/>
    </location>
</feature>
<dbReference type="GO" id="GO:0005975">
    <property type="term" value="P:carbohydrate metabolic process"/>
    <property type="evidence" value="ECO:0007669"/>
    <property type="project" value="InterPro"/>
</dbReference>
<accession>A0A0B7H430</accession>
<dbReference type="Gene3D" id="1.50.10.10">
    <property type="match status" value="1"/>
</dbReference>
<dbReference type="PIRSF" id="PIRSF007663">
    <property type="entry name" value="UCP007663"/>
    <property type="match status" value="1"/>
</dbReference>
<keyword evidence="6" id="KW-1185">Reference proteome</keyword>
<dbReference type="InterPro" id="IPR049053">
    <property type="entry name" value="AFCA-like_C"/>
</dbReference>
<dbReference type="eggNOG" id="COG1554">
    <property type="taxonomic scope" value="Bacteria"/>
</dbReference>
<gene>
    <name evidence="5" type="ORF">CCYN2B_120009</name>
</gene>
<dbReference type="Proteomes" id="UP000038055">
    <property type="component" value="Unassembled WGS sequence"/>
</dbReference>
<proteinExistence type="predicted"/>
<feature type="domain" description="Glycosyl hydrolase family 95 N-terminal" evidence="2">
    <location>
        <begin position="30"/>
        <end position="268"/>
    </location>
</feature>
<evidence type="ECO:0000259" key="2">
    <source>
        <dbReference type="Pfam" id="PF14498"/>
    </source>
</evidence>